<protein>
    <submittedName>
        <fullName evidence="1">IcmB (DotO) protein</fullName>
    </submittedName>
</protein>
<dbReference type="Gene3D" id="3.40.50.300">
    <property type="entry name" value="P-loop containing nucleotide triphosphate hydrolases"/>
    <property type="match status" value="1"/>
</dbReference>
<name>A0A7L7TGM0_PSESF</name>
<dbReference type="RefSeq" id="WP_193838649.1">
    <property type="nucleotide sequence ID" value="NZ_MK569690.1"/>
</dbReference>
<evidence type="ECO:0000313" key="1">
    <source>
        <dbReference type="EMBL" id="QOC74187.1"/>
    </source>
</evidence>
<sequence length="997" mass="112571">MSLLYGLNELFGKYSSSRLPVISVVDAKTIQLQAGLGYMSGIRMSGAYRMFGNAERHDALRSLFTLLAAQLQQPGCQIQWVTEVNPDQAKQDLRMLTDVSRETWRRLNVDMVTIEALITSREEMLAGRAVRENNIATVTTSMQSLGDPKQVALDSRGAQRLLGGLPRSLSAFTQILGSKMQTLYQRHHSNVNSFTAAMKSPDVTQICEPIDSNSLMREIRRLYLPDSTPMNWAPAVQGDRAYFNVNSPADDHTRLPHLRDQILPEMMDVFDDGVVRIGNRGGRYFAVAYMYVHPLTWLDSDQLVNEMPRNFHWWTSMCFLSGAEKWRSYVRSHKGVAQSVKILSSKNGDISTHAEALLEIAKTENLCGFRMQVCTQAKTREEAQHQIYTLISQLQAWGGCQWRQDTDDPDELLKHAVPGCDRATTYAGSTFAVPSKHALVTLPFSRPGSIWQRHMQGALLMLTEAKRLYPFKHQAAGIQKFVSDLFVAPMGGGKSVLLQAIRAAYIEAYASSGLLPRGVTLDIGPSSSGMILLLQSILPKEHLWQASYRRITDSPDCCMNFFDTQLCVWHPTTVERVFQTNFLIQLFTSAGKNIPPEGVSTVVPMLIEHAYKMYLGENSSRLKRYTPGLAGYEDIDEIVSRERWNREEDLTWKHLTLLLFDQGKYILAEYAQWRAMPTLPDLADVLHSTQEITDFYGEQVVPGLGISLLKYMTSVLQSWTRSHIFSGPTTFRTNARILALNLEDVVKAGGVSGEQQGALIMLLARHATTRKWWINDDVLKELICAPEVREFHRRAMDREKSMPSRLDIDEYHRTKKFTKVREQFSQDRREIRKFNIHYGMASQSDEDFDGDDIELASSIFFLGSPGEQGIVRCETKFGLPKSAVEALRSKVRGADSEGAHMLLIAETSKGRLIQYLTYPLPSMYLWAFSSTPNDVNVRQKLALALGYLTALKGLVQLFPGGSVERRIDELKVMHPNLAPDEIINHLVQEVIRQTKPD</sequence>
<proteinExistence type="predicted"/>
<dbReference type="InterPro" id="IPR027417">
    <property type="entry name" value="P-loop_NTPase"/>
</dbReference>
<dbReference type="EMBL" id="MK569690">
    <property type="protein sequence ID" value="QOC74187.1"/>
    <property type="molecule type" value="Genomic_DNA"/>
</dbReference>
<reference evidence="1" key="1">
    <citation type="submission" date="2019-02" db="EMBL/GenBank/DDBJ databases">
        <authorList>
            <person name="Taiaroa G."/>
            <person name="Butler M."/>
            <person name="Lamont I."/>
            <person name="Black M."/>
            <person name="Poulter J."/>
            <person name="Zhao M."/>
            <person name="Poulter R."/>
        </authorList>
    </citation>
    <scope>NUCLEOTIDE SEQUENCE</scope>
    <source>
        <strain evidence="1">1215</strain>
        <plasmid evidence="1">pMG4_1215</plasmid>
    </source>
</reference>
<geneLocation type="plasmid" evidence="1">
    <name>pMG4_1215</name>
</geneLocation>
<dbReference type="AlphaFoldDB" id="A0A7L7TGM0"/>
<keyword evidence="1" id="KW-0614">Plasmid</keyword>
<organism evidence="1">
    <name type="scientific">Pseudomonas syringae pv. actinidiae</name>
    <dbReference type="NCBI Taxonomy" id="103796"/>
    <lineage>
        <taxon>Bacteria</taxon>
        <taxon>Pseudomonadati</taxon>
        <taxon>Pseudomonadota</taxon>
        <taxon>Gammaproteobacteria</taxon>
        <taxon>Pseudomonadales</taxon>
        <taxon>Pseudomonadaceae</taxon>
        <taxon>Pseudomonas</taxon>
        <taxon>Pseudomonas syringae</taxon>
    </lineage>
</organism>
<dbReference type="SUPFAM" id="SSF52540">
    <property type="entry name" value="P-loop containing nucleoside triphosphate hydrolases"/>
    <property type="match status" value="1"/>
</dbReference>
<accession>A0A7L7TGM0</accession>